<reference evidence="1 2" key="1">
    <citation type="submission" date="2019-07" db="EMBL/GenBank/DDBJ databases">
        <title>Whole genome shotgun sequence of Cellulomonas terrae NBRC 100819.</title>
        <authorList>
            <person name="Hosoyama A."/>
            <person name="Uohara A."/>
            <person name="Ohji S."/>
            <person name="Ichikawa N."/>
        </authorList>
    </citation>
    <scope>NUCLEOTIDE SEQUENCE [LARGE SCALE GENOMIC DNA]</scope>
    <source>
        <strain evidence="1 2">NBRC 100819</strain>
    </source>
</reference>
<accession>A0A511JPB0</accession>
<evidence type="ECO:0000313" key="1">
    <source>
        <dbReference type="EMBL" id="GEL99872.1"/>
    </source>
</evidence>
<protein>
    <submittedName>
        <fullName evidence="1">Uncharacterized protein</fullName>
    </submittedName>
</protein>
<sequence length="247" mass="27939">MTGDDSRRIDRATTLALMRPAARVVWRVARFKHGPLNPPDRLPVYSLLAHHNAPYPRRCWSRFDVEGRTAYFGETPQTAYAEALGAYKRLPAPSADANFMGADEIDDVPEEDWAQWRADRRLWPVELPQGEFIDILAGRSIAVLEQKMGTRLTRYGVPESGLTTAHLLGEDRELTTAIADVLYGLELDGRAHPLGVTWESKRGWGRNYALWLRPNATIYPTEYPARLISAHDEDLQTVAKAYRLQIA</sequence>
<organism evidence="1 2">
    <name type="scientific">Cellulomonas terrae</name>
    <dbReference type="NCBI Taxonomy" id="311234"/>
    <lineage>
        <taxon>Bacteria</taxon>
        <taxon>Bacillati</taxon>
        <taxon>Actinomycetota</taxon>
        <taxon>Actinomycetes</taxon>
        <taxon>Micrococcales</taxon>
        <taxon>Cellulomonadaceae</taxon>
        <taxon>Cellulomonas</taxon>
    </lineage>
</organism>
<comment type="caution">
    <text evidence="1">The sequence shown here is derived from an EMBL/GenBank/DDBJ whole genome shotgun (WGS) entry which is preliminary data.</text>
</comment>
<gene>
    <name evidence="1" type="ORF">CTE05_34190</name>
</gene>
<dbReference type="Proteomes" id="UP000321049">
    <property type="component" value="Unassembled WGS sequence"/>
</dbReference>
<proteinExistence type="predicted"/>
<name>A0A511JPB0_9CELL</name>
<evidence type="ECO:0000313" key="2">
    <source>
        <dbReference type="Proteomes" id="UP000321049"/>
    </source>
</evidence>
<dbReference type="EMBL" id="BJWH01000023">
    <property type="protein sequence ID" value="GEL99872.1"/>
    <property type="molecule type" value="Genomic_DNA"/>
</dbReference>
<keyword evidence="2" id="KW-1185">Reference proteome</keyword>
<dbReference type="AlphaFoldDB" id="A0A511JPB0"/>